<name>Q0W352_METAR</name>
<proteinExistence type="predicted"/>
<dbReference type="AlphaFoldDB" id="Q0W352"/>
<keyword evidence="3" id="KW-1185">Reference proteome</keyword>
<sequence length="107" mass="11863">MGDEPICLERLEAEYAHHLRALYCRVFGAHQPEGELMCAVAAGFTFYASCNAGLLVIIRISGRFSPRPALPCAEPDYAEPLTDALLPSRAGVRREAEALLRQYDLLR</sequence>
<evidence type="ECO:0000313" key="2">
    <source>
        <dbReference type="EMBL" id="CAJ37191.1"/>
    </source>
</evidence>
<dbReference type="eggNOG" id="arCOG12561">
    <property type="taxonomic scope" value="Archaea"/>
</dbReference>
<dbReference type="STRING" id="351160.RCIA153"/>
<dbReference type="KEGG" id="rci:RCIA153"/>
<keyword evidence="1" id="KW-1133">Transmembrane helix</keyword>
<evidence type="ECO:0000313" key="3">
    <source>
        <dbReference type="Proteomes" id="UP000000663"/>
    </source>
</evidence>
<gene>
    <name evidence="2" type="ORF">RCIA153</name>
</gene>
<keyword evidence="1" id="KW-0472">Membrane</keyword>
<accession>Q0W352</accession>
<reference evidence="2 3" key="1">
    <citation type="journal article" date="2006" name="Science">
        <title>Genome of rice cluster I archaea -- the key methane producers in the rice rhizosphere.</title>
        <authorList>
            <person name="Erkel C."/>
            <person name="Kube M."/>
            <person name="Reinhardt R."/>
            <person name="Liesack W."/>
        </authorList>
    </citation>
    <scope>NUCLEOTIDE SEQUENCE [LARGE SCALE GENOMIC DNA]</scope>
    <source>
        <strain evidence="3">DSM 22066 / NBRC 105507 / MRE50</strain>
    </source>
</reference>
<keyword evidence="1" id="KW-0812">Transmembrane</keyword>
<protein>
    <submittedName>
        <fullName evidence="2">Uncharacterized protein</fullName>
    </submittedName>
</protein>
<dbReference type="EMBL" id="AM114193">
    <property type="protein sequence ID" value="CAJ37191.1"/>
    <property type="molecule type" value="Genomic_DNA"/>
</dbReference>
<dbReference type="Proteomes" id="UP000000663">
    <property type="component" value="Chromosome"/>
</dbReference>
<evidence type="ECO:0000256" key="1">
    <source>
        <dbReference type="SAM" id="Phobius"/>
    </source>
</evidence>
<feature type="transmembrane region" description="Helical" evidence="1">
    <location>
        <begin position="39"/>
        <end position="58"/>
    </location>
</feature>
<organism evidence="2 3">
    <name type="scientific">Methanocella arvoryzae (strain DSM 22066 / NBRC 105507 / MRE50)</name>
    <dbReference type="NCBI Taxonomy" id="351160"/>
    <lineage>
        <taxon>Archaea</taxon>
        <taxon>Methanobacteriati</taxon>
        <taxon>Methanobacteriota</taxon>
        <taxon>Stenosarchaea group</taxon>
        <taxon>Methanomicrobia</taxon>
        <taxon>Methanocellales</taxon>
        <taxon>Methanocellaceae</taxon>
        <taxon>Methanocella</taxon>
    </lineage>
</organism>